<evidence type="ECO:0000313" key="2">
    <source>
        <dbReference type="EMBL" id="MDT7517952.1"/>
    </source>
</evidence>
<dbReference type="EMBL" id="JAVBIK010000001">
    <property type="protein sequence ID" value="MDT7517952.1"/>
    <property type="molecule type" value="Genomic_DNA"/>
</dbReference>
<organism evidence="2 3">
    <name type="scientific">Rhodoferax potami</name>
    <dbReference type="NCBI Taxonomy" id="3068338"/>
    <lineage>
        <taxon>Bacteria</taxon>
        <taxon>Pseudomonadati</taxon>
        <taxon>Pseudomonadota</taxon>
        <taxon>Betaproteobacteria</taxon>
        <taxon>Burkholderiales</taxon>
        <taxon>Comamonadaceae</taxon>
        <taxon>Rhodoferax</taxon>
    </lineage>
</organism>
<dbReference type="InterPro" id="IPR045526">
    <property type="entry name" value="DUF6471"/>
</dbReference>
<name>A0ABU3KL13_9BURK</name>
<evidence type="ECO:0000313" key="3">
    <source>
        <dbReference type="Proteomes" id="UP001321700"/>
    </source>
</evidence>
<dbReference type="Pfam" id="PF20075">
    <property type="entry name" value="DUF6471"/>
    <property type="match status" value="1"/>
</dbReference>
<proteinExistence type="predicted"/>
<sequence length="88" mass="10019">MRTRDSDFYAKHAKALVKDIREQKEVSYKELARKLEPENAHDGDVDVQMLINRVNKGKFSFAFALELLAALGVKSIDIPVPPQKRPKP</sequence>
<feature type="domain" description="DUF6471" evidence="1">
    <location>
        <begin position="9"/>
        <end position="76"/>
    </location>
</feature>
<reference evidence="2 3" key="1">
    <citation type="submission" date="2023-08" db="EMBL/GenBank/DDBJ databases">
        <title>Rhodoferax potami sp. nov. and Rhodoferax mekongensis sp. nov., isolated from the Mekong River in Thailand.</title>
        <authorList>
            <person name="Kitikhun S."/>
            <person name="Charoenyingcharoen P."/>
            <person name="Siriarchawattana P."/>
            <person name="Likhitrattanapisal S."/>
            <person name="Nilsakha T."/>
            <person name="Chanpet A."/>
            <person name="Rattanawaree P."/>
            <person name="Ingsriswang S."/>
        </authorList>
    </citation>
    <scope>NUCLEOTIDE SEQUENCE [LARGE SCALE GENOMIC DNA]</scope>
    <source>
        <strain evidence="2 3">TBRC 17660</strain>
    </source>
</reference>
<dbReference type="RefSeq" id="WP_313873741.1">
    <property type="nucleotide sequence ID" value="NZ_JAVBIK010000001.1"/>
</dbReference>
<comment type="caution">
    <text evidence="2">The sequence shown here is derived from an EMBL/GenBank/DDBJ whole genome shotgun (WGS) entry which is preliminary data.</text>
</comment>
<gene>
    <name evidence="2" type="ORF">RAE19_04230</name>
</gene>
<accession>A0ABU3KL13</accession>
<dbReference type="Proteomes" id="UP001321700">
    <property type="component" value="Unassembled WGS sequence"/>
</dbReference>
<keyword evidence="3" id="KW-1185">Reference proteome</keyword>
<evidence type="ECO:0000259" key="1">
    <source>
        <dbReference type="Pfam" id="PF20075"/>
    </source>
</evidence>
<protein>
    <submittedName>
        <fullName evidence="2">DUF6471 domain-containing protein</fullName>
    </submittedName>
</protein>